<protein>
    <recommendedName>
        <fullName evidence="4">Lipoprotein</fullName>
    </recommendedName>
</protein>
<proteinExistence type="predicted"/>
<evidence type="ECO:0000313" key="3">
    <source>
        <dbReference type="Proteomes" id="UP000641139"/>
    </source>
</evidence>
<keyword evidence="3" id="KW-1185">Reference proteome</keyword>
<feature type="chain" id="PRO_5046698467" description="Lipoprotein" evidence="1">
    <location>
        <begin position="22"/>
        <end position="146"/>
    </location>
</feature>
<keyword evidence="1" id="KW-0732">Signal</keyword>
<name>A0ABS0SJ56_9FLAO</name>
<comment type="caution">
    <text evidence="2">The sequence shown here is derived from an EMBL/GenBank/DDBJ whole genome shotgun (WGS) entry which is preliminary data.</text>
</comment>
<dbReference type="EMBL" id="JAEFDC010000001">
    <property type="protein sequence ID" value="MBI1645784.1"/>
    <property type="molecule type" value="Genomic_DNA"/>
</dbReference>
<organism evidence="2 3">
    <name type="scientific">Capnocytophaga periodontitidis</name>
    <dbReference type="NCBI Taxonomy" id="2795027"/>
    <lineage>
        <taxon>Bacteria</taxon>
        <taxon>Pseudomonadati</taxon>
        <taxon>Bacteroidota</taxon>
        <taxon>Flavobacteriia</taxon>
        <taxon>Flavobacteriales</taxon>
        <taxon>Flavobacteriaceae</taxon>
        <taxon>Capnocytophaga</taxon>
    </lineage>
</organism>
<reference evidence="2 3" key="1">
    <citation type="journal article" date="2021" name="Int. J. Syst. Evol. Microbiol.">
        <title>Capnocytophaga periodontitidis sp. nov., isolated from subgingival plaque of periodontitis patient.</title>
        <authorList>
            <person name="Zhang Y."/>
            <person name="Qiao D."/>
            <person name="Shi W."/>
            <person name="Wu D."/>
            <person name="Cai M."/>
        </authorList>
    </citation>
    <scope>NUCLEOTIDE SEQUENCE [LARGE SCALE GENOMIC DNA]</scope>
    <source>
        <strain evidence="2 3">051621</strain>
    </source>
</reference>
<dbReference type="PROSITE" id="PS51257">
    <property type="entry name" value="PROKAR_LIPOPROTEIN"/>
    <property type="match status" value="1"/>
</dbReference>
<dbReference type="RefSeq" id="WP_198465767.1">
    <property type="nucleotide sequence ID" value="NZ_JAEFDC010000001.1"/>
</dbReference>
<feature type="signal peptide" evidence="1">
    <location>
        <begin position="1"/>
        <end position="21"/>
    </location>
</feature>
<evidence type="ECO:0000256" key="1">
    <source>
        <dbReference type="SAM" id="SignalP"/>
    </source>
</evidence>
<evidence type="ECO:0008006" key="4">
    <source>
        <dbReference type="Google" id="ProtNLM"/>
    </source>
</evidence>
<dbReference type="Proteomes" id="UP000641139">
    <property type="component" value="Unassembled WGS sequence"/>
</dbReference>
<evidence type="ECO:0000313" key="2">
    <source>
        <dbReference type="EMBL" id="MBI1645784.1"/>
    </source>
</evidence>
<gene>
    <name evidence="2" type="ORF">I7X30_01730</name>
</gene>
<sequence length="146" mass="15919">MKKLISVTFALLLLCSAVTLVSCGKDDDKGNSKEYPEGTRELTQNGITARIDQERWGGAGGNTVLYVNLLLTKSNANTKPTGRVYLQARTTDGEILQAWSNGELGKGAEFGSRWIGNNHHLEFSFSLLNGKQMKANSVTISKIEVN</sequence>
<accession>A0ABS0SJ56</accession>